<accession>A0ABR1GUU7</accession>
<reference evidence="1 2" key="1">
    <citation type="journal article" date="2025" name="Microbiol. Resour. Announc.">
        <title>Draft genome sequences for Neonectria magnoliae and Neonectria punicea, canker pathogens of Liriodendron tulipifera and Acer saccharum in West Virginia.</title>
        <authorList>
            <person name="Petronek H.M."/>
            <person name="Kasson M.T."/>
            <person name="Metheny A.M."/>
            <person name="Stauder C.M."/>
            <person name="Lovett B."/>
            <person name="Lynch S.C."/>
            <person name="Garnas J.R."/>
            <person name="Kasson L.R."/>
            <person name="Stajich J.E."/>
        </authorList>
    </citation>
    <scope>NUCLEOTIDE SEQUENCE [LARGE SCALE GENOMIC DNA]</scope>
    <source>
        <strain evidence="1 2">NRRL 64653</strain>
    </source>
</reference>
<sequence length="202" mass="22541">MSILKSSITCKGSELKKGNGKNYGVVKAKIPNASKPKQSKRWPTIYQHILALRSDPNTPPIKAVCCVLGEELSVAGLPKPKDEDPEKPTYGLVNPCGHLICNECQHMALLNGYQDCTFCSRRLNCRKCGIAPQSRLLQTSRRDVDSLKAIPNTIPEGGYFEPLCNNCGRRDPSGKKYQWMGAYDPKISWRGDNADWEMRSQL</sequence>
<name>A0ABR1GUU7_9HYPO</name>
<organism evidence="1 2">
    <name type="scientific">Neonectria punicea</name>
    <dbReference type="NCBI Taxonomy" id="979145"/>
    <lineage>
        <taxon>Eukaryota</taxon>
        <taxon>Fungi</taxon>
        <taxon>Dikarya</taxon>
        <taxon>Ascomycota</taxon>
        <taxon>Pezizomycotina</taxon>
        <taxon>Sordariomycetes</taxon>
        <taxon>Hypocreomycetidae</taxon>
        <taxon>Hypocreales</taxon>
        <taxon>Nectriaceae</taxon>
        <taxon>Neonectria</taxon>
    </lineage>
</organism>
<evidence type="ECO:0008006" key="3">
    <source>
        <dbReference type="Google" id="ProtNLM"/>
    </source>
</evidence>
<protein>
    <recommendedName>
        <fullName evidence="3">RING-type domain-containing protein</fullName>
    </recommendedName>
</protein>
<evidence type="ECO:0000313" key="2">
    <source>
        <dbReference type="Proteomes" id="UP001498476"/>
    </source>
</evidence>
<keyword evidence="2" id="KW-1185">Reference proteome</keyword>
<comment type="caution">
    <text evidence="1">The sequence shown here is derived from an EMBL/GenBank/DDBJ whole genome shotgun (WGS) entry which is preliminary data.</text>
</comment>
<gene>
    <name evidence="1" type="ORF">QQX98_008582</name>
</gene>
<dbReference type="EMBL" id="JAZAVJ010000157">
    <property type="protein sequence ID" value="KAK7409272.1"/>
    <property type="molecule type" value="Genomic_DNA"/>
</dbReference>
<evidence type="ECO:0000313" key="1">
    <source>
        <dbReference type="EMBL" id="KAK7409272.1"/>
    </source>
</evidence>
<proteinExistence type="predicted"/>
<dbReference type="InterPro" id="IPR013083">
    <property type="entry name" value="Znf_RING/FYVE/PHD"/>
</dbReference>
<dbReference type="Proteomes" id="UP001498476">
    <property type="component" value="Unassembled WGS sequence"/>
</dbReference>
<dbReference type="Gene3D" id="3.30.40.10">
    <property type="entry name" value="Zinc/RING finger domain, C3HC4 (zinc finger)"/>
    <property type="match status" value="1"/>
</dbReference>